<dbReference type="AlphaFoldDB" id="G5BHJ4"/>
<proteinExistence type="predicted"/>
<dbReference type="InParanoid" id="G5BHJ4"/>
<evidence type="ECO:0000313" key="1">
    <source>
        <dbReference type="EMBL" id="EHB08755.1"/>
    </source>
</evidence>
<protein>
    <submittedName>
        <fullName evidence="1">Uncharacterized protein</fullName>
    </submittedName>
</protein>
<gene>
    <name evidence="1" type="ORF">GW7_06248</name>
</gene>
<dbReference type="Proteomes" id="UP000006813">
    <property type="component" value="Unassembled WGS sequence"/>
</dbReference>
<name>G5BHJ4_HETGA</name>
<organism evidence="1 2">
    <name type="scientific">Heterocephalus glaber</name>
    <name type="common">Naked mole rat</name>
    <dbReference type="NCBI Taxonomy" id="10181"/>
    <lineage>
        <taxon>Eukaryota</taxon>
        <taxon>Metazoa</taxon>
        <taxon>Chordata</taxon>
        <taxon>Craniata</taxon>
        <taxon>Vertebrata</taxon>
        <taxon>Euteleostomi</taxon>
        <taxon>Mammalia</taxon>
        <taxon>Eutheria</taxon>
        <taxon>Euarchontoglires</taxon>
        <taxon>Glires</taxon>
        <taxon>Rodentia</taxon>
        <taxon>Hystricomorpha</taxon>
        <taxon>Bathyergidae</taxon>
        <taxon>Heterocephalus</taxon>
    </lineage>
</organism>
<sequence length="152" mass="16320">MSRMQRNGLEQAAVGLYATCLHRTLGPTGTAEARSGKTVNTATLPYQIGNQSTESLAGVCTVSTVQAGIPHTPVETLGQDFQDNKTRCTFSVFDSSVELKSQVHPQDELLQDHLVPPESSDEAPQGERAVEWNCGEDTGLETQQGCELLSDA</sequence>
<dbReference type="EMBL" id="JH170339">
    <property type="protein sequence ID" value="EHB08755.1"/>
    <property type="molecule type" value="Genomic_DNA"/>
</dbReference>
<evidence type="ECO:0000313" key="2">
    <source>
        <dbReference type="Proteomes" id="UP000006813"/>
    </source>
</evidence>
<reference evidence="1 2" key="1">
    <citation type="journal article" date="2011" name="Nature">
        <title>Genome sequencing reveals insights into physiology and longevity of the naked mole rat.</title>
        <authorList>
            <person name="Kim E.B."/>
            <person name="Fang X."/>
            <person name="Fushan A.A."/>
            <person name="Huang Z."/>
            <person name="Lobanov A.V."/>
            <person name="Han L."/>
            <person name="Marino S.M."/>
            <person name="Sun X."/>
            <person name="Turanov A.A."/>
            <person name="Yang P."/>
            <person name="Yim S.H."/>
            <person name="Zhao X."/>
            <person name="Kasaikina M.V."/>
            <person name="Stoletzki N."/>
            <person name="Peng C."/>
            <person name="Polak P."/>
            <person name="Xiong Z."/>
            <person name="Kiezun A."/>
            <person name="Zhu Y."/>
            <person name="Chen Y."/>
            <person name="Kryukov G.V."/>
            <person name="Zhang Q."/>
            <person name="Peshkin L."/>
            <person name="Yang L."/>
            <person name="Bronson R.T."/>
            <person name="Buffenstein R."/>
            <person name="Wang B."/>
            <person name="Han C."/>
            <person name="Li Q."/>
            <person name="Chen L."/>
            <person name="Zhao W."/>
            <person name="Sunyaev S.R."/>
            <person name="Park T.J."/>
            <person name="Zhang G."/>
            <person name="Wang J."/>
            <person name="Gladyshev V.N."/>
        </authorList>
    </citation>
    <scope>NUCLEOTIDE SEQUENCE [LARGE SCALE GENOMIC DNA]</scope>
</reference>
<accession>G5BHJ4</accession>